<evidence type="ECO:0000313" key="3">
    <source>
        <dbReference type="Proteomes" id="UP000663879"/>
    </source>
</evidence>
<dbReference type="PROSITE" id="PS50878">
    <property type="entry name" value="RT_POL"/>
    <property type="match status" value="1"/>
</dbReference>
<keyword evidence="3" id="KW-1185">Reference proteome</keyword>
<proteinExistence type="predicted"/>
<dbReference type="OrthoDB" id="9802488at2759"/>
<accession>A0A814IJT2</accession>
<evidence type="ECO:0000259" key="1">
    <source>
        <dbReference type="PROSITE" id="PS50878"/>
    </source>
</evidence>
<dbReference type="AlphaFoldDB" id="A0A814IJT2"/>
<organism evidence="2 3">
    <name type="scientific">Brachionus calyciflorus</name>
    <dbReference type="NCBI Taxonomy" id="104777"/>
    <lineage>
        <taxon>Eukaryota</taxon>
        <taxon>Metazoa</taxon>
        <taxon>Spiralia</taxon>
        <taxon>Gnathifera</taxon>
        <taxon>Rotifera</taxon>
        <taxon>Eurotatoria</taxon>
        <taxon>Monogononta</taxon>
        <taxon>Pseudotrocha</taxon>
        <taxon>Ploima</taxon>
        <taxon>Brachionidae</taxon>
        <taxon>Brachionus</taxon>
    </lineage>
</organism>
<name>A0A814IJT2_9BILA</name>
<dbReference type="InterPro" id="IPR043502">
    <property type="entry name" value="DNA/RNA_pol_sf"/>
</dbReference>
<reference evidence="2" key="1">
    <citation type="submission" date="2021-02" db="EMBL/GenBank/DDBJ databases">
        <authorList>
            <person name="Nowell W R."/>
        </authorList>
    </citation>
    <scope>NUCLEOTIDE SEQUENCE</scope>
    <source>
        <strain evidence="2">Ploen Becks lab</strain>
    </source>
</reference>
<comment type="caution">
    <text evidence="2">The sequence shown here is derived from an EMBL/GenBank/DDBJ whole genome shotgun (WGS) entry which is preliminary data.</text>
</comment>
<feature type="domain" description="Reverse transcriptase" evidence="1">
    <location>
        <begin position="113"/>
        <end position="219"/>
    </location>
</feature>
<sequence length="219" mass="25274">MDISKFDCNSGRPYGGICCLVNKKFNVIECEFIDSNYSFLKVKFEKQFFNFIGTWLPFDNGSKERLINQEFLNDILKNLKRNKAAGNDYISNEFFINGAIQEFIYILTWFFNTTLNTGYIPEDFNISLVTPIPKKGTMKSPTDYRPISVSSTLASILESILLSKMECLKNIHKHQFGSKKKLSGKHAYYLVNETWNHYKQNGSNVYILSLDACKAFEKL</sequence>
<dbReference type="InterPro" id="IPR000477">
    <property type="entry name" value="RT_dom"/>
</dbReference>
<evidence type="ECO:0000313" key="2">
    <source>
        <dbReference type="EMBL" id="CAF1024408.1"/>
    </source>
</evidence>
<gene>
    <name evidence="2" type="ORF">OXX778_LOCUS17543</name>
</gene>
<dbReference type="EMBL" id="CAJNOC010004516">
    <property type="protein sequence ID" value="CAF1024408.1"/>
    <property type="molecule type" value="Genomic_DNA"/>
</dbReference>
<dbReference type="Proteomes" id="UP000663879">
    <property type="component" value="Unassembled WGS sequence"/>
</dbReference>
<protein>
    <recommendedName>
        <fullName evidence="1">Reverse transcriptase domain-containing protein</fullName>
    </recommendedName>
</protein>
<dbReference type="SUPFAM" id="SSF56672">
    <property type="entry name" value="DNA/RNA polymerases"/>
    <property type="match status" value="1"/>
</dbReference>
<dbReference type="PANTHER" id="PTHR19446">
    <property type="entry name" value="REVERSE TRANSCRIPTASES"/>
    <property type="match status" value="1"/>
</dbReference>